<dbReference type="EMBL" id="PHFL01000014">
    <property type="protein sequence ID" value="RFM24892.1"/>
    <property type="molecule type" value="Genomic_DNA"/>
</dbReference>
<comment type="caution">
    <text evidence="3">The sequence shown here is derived from an EMBL/GenBank/DDBJ whole genome shotgun (WGS) entry which is preliminary data.</text>
</comment>
<feature type="domain" description="Peptidase M1 membrane alanine aminopeptidase" evidence="2">
    <location>
        <begin position="379"/>
        <end position="571"/>
    </location>
</feature>
<dbReference type="CDD" id="cd09604">
    <property type="entry name" value="M1_APN_like"/>
    <property type="match status" value="1"/>
</dbReference>
<dbReference type="GO" id="GO:0005737">
    <property type="term" value="C:cytoplasm"/>
    <property type="evidence" value="ECO:0007669"/>
    <property type="project" value="TreeGrafter"/>
</dbReference>
<dbReference type="GO" id="GO:0043171">
    <property type="term" value="P:peptide catabolic process"/>
    <property type="evidence" value="ECO:0007669"/>
    <property type="project" value="TreeGrafter"/>
</dbReference>
<dbReference type="Gene3D" id="1.10.390.10">
    <property type="entry name" value="Neutral Protease Domain 2"/>
    <property type="match status" value="1"/>
</dbReference>
<dbReference type="GO" id="GO:0042277">
    <property type="term" value="F:peptide binding"/>
    <property type="evidence" value="ECO:0007669"/>
    <property type="project" value="TreeGrafter"/>
</dbReference>
<dbReference type="PANTHER" id="PTHR11533">
    <property type="entry name" value="PROTEASE M1 ZINC METALLOPROTEASE"/>
    <property type="match status" value="1"/>
</dbReference>
<dbReference type="GO" id="GO:0016020">
    <property type="term" value="C:membrane"/>
    <property type="evidence" value="ECO:0007669"/>
    <property type="project" value="TreeGrafter"/>
</dbReference>
<feature type="region of interest" description="Disordered" evidence="1">
    <location>
        <begin position="681"/>
        <end position="700"/>
    </location>
</feature>
<evidence type="ECO:0000313" key="4">
    <source>
        <dbReference type="Proteomes" id="UP000266389"/>
    </source>
</evidence>
<dbReference type="PANTHER" id="PTHR11533:SF174">
    <property type="entry name" value="PUROMYCIN-SENSITIVE AMINOPEPTIDASE-RELATED"/>
    <property type="match status" value="1"/>
</dbReference>
<dbReference type="SUPFAM" id="SSF55486">
    <property type="entry name" value="Metalloproteases ('zincins'), catalytic domain"/>
    <property type="match status" value="1"/>
</dbReference>
<dbReference type="InterPro" id="IPR014782">
    <property type="entry name" value="Peptidase_M1_dom"/>
</dbReference>
<dbReference type="Proteomes" id="UP000266389">
    <property type="component" value="Unassembled WGS sequence"/>
</dbReference>
<gene>
    <name evidence="3" type="ORF">D0433_03035</name>
</gene>
<name>A0A395M2G7_9BACT</name>
<dbReference type="GO" id="GO:0005615">
    <property type="term" value="C:extracellular space"/>
    <property type="evidence" value="ECO:0007669"/>
    <property type="project" value="TreeGrafter"/>
</dbReference>
<organism evidence="3 4">
    <name type="scientific">Candidatus Thermochlorobacter aerophilus</name>
    <dbReference type="NCBI Taxonomy" id="1868324"/>
    <lineage>
        <taxon>Bacteria</taxon>
        <taxon>Pseudomonadati</taxon>
        <taxon>Chlorobiota</taxon>
        <taxon>Chlorobiia</taxon>
        <taxon>Chlorobiales</taxon>
        <taxon>Candidatus Thermochlorobacteriaceae</taxon>
        <taxon>Candidatus Thermochlorobacter</taxon>
    </lineage>
</organism>
<dbReference type="InterPro" id="IPR050344">
    <property type="entry name" value="Peptidase_M1_aminopeptidases"/>
</dbReference>
<sequence length="700" mass="81134">MNSISAILTFLILLTFSLEGIAQKWVSGNDSSRVNRSMFRPLEDAPTPNEFRSASGKPGYRYWQQRVDYDIKASLDTIEHKVIGSERITYYNNSPDELNFLWIQLDQNLNSIQHSRTYASRPALPPKISERFRQFIDVNDFDGGHQISRVQLVDAKGKLVDAKTYINGTVMRVNLLQPLKPKEKVQLEIDWSYRVPDNGRGAKELVRDGWLYEIAQWFPRLCVYDDVNGWQTDQYLGTGEFYLNFGNYNVEITVPWNHIVQATGVLQNPNEVLTAEQQRRLKEAFQSETPRYIIKPEEVMKPETRPKQSGTLTWKFKAENVRDFAWVSSKTYVWDAAGFRYEPNGRIIECHSLYPRDAMPLWNKVSTRAIIHTLKVYGRMAFPYPYPKVVNVHGPVFGMEYPMICFCGARPAADGSYTEQLENALVAVTIHEVGHNWFPMIVASDERKYGWMDEGLNTFLEYYACLEWDPQFPVRRGPAKYIVQYMRDPNQVPIMSHSDIVPDGTYGNNAYSKPAAGLVMLRENILTPQVFDDAFREYAQTWAFKHPQPHDFFRIMNNAVGEDLSWFWRGWFYTTHYNDQAIAEVEQQLSDSLIAGISATKGKYYYRVKVKNKGGLVLPLEMEVTYTDGTKEVMKMPIDIWRKDETQFIKGFFSDKELEKVVLDPREVYADIDRSNNVWERSKAKPATIQPKEERPARPN</sequence>
<dbReference type="InterPro" id="IPR027268">
    <property type="entry name" value="Peptidase_M4/M1_CTD_sf"/>
</dbReference>
<accession>A0A395M2G7</accession>
<feature type="compositionally biased region" description="Basic and acidic residues" evidence="1">
    <location>
        <begin position="691"/>
        <end position="700"/>
    </location>
</feature>
<evidence type="ECO:0000259" key="2">
    <source>
        <dbReference type="Pfam" id="PF01433"/>
    </source>
</evidence>
<reference evidence="3 4" key="1">
    <citation type="journal article" date="2011" name="ISME J.">
        <title>Community ecology of hot spring cyanobacterial mats: predominant populations and their functional potential.</title>
        <authorList>
            <person name="Klatt C.G."/>
            <person name="Wood J.M."/>
            <person name="Rusch D.B."/>
            <person name="Bateson M.M."/>
            <person name="Hamamura N."/>
            <person name="Heidelberg J.F."/>
            <person name="Grossman A.R."/>
            <person name="Bhaya D."/>
            <person name="Cohan F.M."/>
            <person name="Kuhl M."/>
            <person name="Bryant D.A."/>
            <person name="Ward D.M."/>
        </authorList>
    </citation>
    <scope>NUCLEOTIDE SEQUENCE [LARGE SCALE GENOMIC DNA]</scope>
    <source>
        <strain evidence="3">OS</strain>
    </source>
</reference>
<evidence type="ECO:0000256" key="1">
    <source>
        <dbReference type="SAM" id="MobiDB-lite"/>
    </source>
</evidence>
<protein>
    <submittedName>
        <fullName evidence="3">M1 family peptidase</fullName>
    </submittedName>
</protein>
<evidence type="ECO:0000313" key="3">
    <source>
        <dbReference type="EMBL" id="RFM24892.1"/>
    </source>
</evidence>
<proteinExistence type="predicted"/>
<dbReference type="GO" id="GO:0008270">
    <property type="term" value="F:zinc ion binding"/>
    <property type="evidence" value="ECO:0007669"/>
    <property type="project" value="InterPro"/>
</dbReference>
<dbReference type="AlphaFoldDB" id="A0A395M2G7"/>
<dbReference type="GO" id="GO:0070006">
    <property type="term" value="F:metalloaminopeptidase activity"/>
    <property type="evidence" value="ECO:0007669"/>
    <property type="project" value="TreeGrafter"/>
</dbReference>
<dbReference type="Pfam" id="PF01433">
    <property type="entry name" value="Peptidase_M1"/>
    <property type="match status" value="1"/>
</dbReference>